<keyword evidence="1" id="KW-0812">Transmembrane</keyword>
<dbReference type="EMBL" id="WBVT01000026">
    <property type="protein sequence ID" value="KAB7789948.1"/>
    <property type="molecule type" value="Genomic_DNA"/>
</dbReference>
<dbReference type="NCBIfam" id="NF041390">
    <property type="entry name" value="TadE_Rv3655c"/>
    <property type="match status" value="1"/>
</dbReference>
<comment type="caution">
    <text evidence="3">The sequence shown here is derived from an EMBL/GenBank/DDBJ whole genome shotgun (WGS) entry which is preliminary data.</text>
</comment>
<dbReference type="InterPro" id="IPR012495">
    <property type="entry name" value="TadE-like_dom"/>
</dbReference>
<name>A0A6I1GPE9_9BIFI</name>
<dbReference type="Pfam" id="PF07811">
    <property type="entry name" value="TadE"/>
    <property type="match status" value="1"/>
</dbReference>
<proteinExistence type="predicted"/>
<dbReference type="AlphaFoldDB" id="A0A6I1GPE9"/>
<feature type="transmembrane region" description="Helical" evidence="1">
    <location>
        <begin position="12"/>
        <end position="31"/>
    </location>
</feature>
<evidence type="ECO:0000259" key="2">
    <source>
        <dbReference type="Pfam" id="PF07811"/>
    </source>
</evidence>
<organism evidence="3 4">
    <name type="scientific">Bifidobacterium leontopitheci</name>
    <dbReference type="NCBI Taxonomy" id="2650774"/>
    <lineage>
        <taxon>Bacteria</taxon>
        <taxon>Bacillati</taxon>
        <taxon>Actinomycetota</taxon>
        <taxon>Actinomycetes</taxon>
        <taxon>Bifidobacteriales</taxon>
        <taxon>Bifidobacteriaceae</taxon>
        <taxon>Bifidobacterium</taxon>
    </lineage>
</organism>
<accession>A0A6I1GPE9</accession>
<dbReference type="RefSeq" id="WP_152234879.1">
    <property type="nucleotide sequence ID" value="NZ_JBHSKZ010000059.1"/>
</dbReference>
<feature type="domain" description="TadE-like" evidence="2">
    <location>
        <begin position="10"/>
        <end position="52"/>
    </location>
</feature>
<evidence type="ECO:0000313" key="4">
    <source>
        <dbReference type="Proteomes" id="UP000441772"/>
    </source>
</evidence>
<dbReference type="Proteomes" id="UP000441772">
    <property type="component" value="Unassembled WGS sequence"/>
</dbReference>
<keyword evidence="1" id="KW-0472">Membrane</keyword>
<gene>
    <name evidence="3" type="ORF">F7D09_1561</name>
</gene>
<evidence type="ECO:0000313" key="3">
    <source>
        <dbReference type="EMBL" id="KAB7789948.1"/>
    </source>
</evidence>
<evidence type="ECO:0000256" key="1">
    <source>
        <dbReference type="SAM" id="Phobius"/>
    </source>
</evidence>
<protein>
    <submittedName>
        <fullName evidence="3">Pilus assembly protein TadE</fullName>
    </submittedName>
</protein>
<keyword evidence="4" id="KW-1185">Reference proteome</keyword>
<dbReference type="InterPro" id="IPR049790">
    <property type="entry name" value="Rv3655c/TadE"/>
</dbReference>
<sequence>MTWLSRHDEGAATAEFAMVLPAVAMVAVVLLGMTRTVVVSMDCQDAASAVAREQLVSGGGDPQATARAVAGSGAAASVSRSGDGIRVTVQCPVLPDPFGVLPTKVTGSATAVLN</sequence>
<reference evidence="3 4" key="1">
    <citation type="submission" date="2019-09" db="EMBL/GenBank/DDBJ databases">
        <title>Characterization of the phylogenetic diversity of two novel species belonging to the genus Bifidobacterium: Bifidobacterium cebidarum sp. nov. and Bifidobacterium leontopitheci sp. nov.</title>
        <authorList>
            <person name="Lugli G.A."/>
            <person name="Duranti S."/>
            <person name="Milani C."/>
            <person name="Turroni F."/>
            <person name="Ventura M."/>
        </authorList>
    </citation>
    <scope>NUCLEOTIDE SEQUENCE [LARGE SCALE GENOMIC DNA]</scope>
    <source>
        <strain evidence="3 4">LMG 31471</strain>
    </source>
</reference>
<keyword evidence="1" id="KW-1133">Transmembrane helix</keyword>